<comment type="caution">
    <text evidence="9">The sequence shown here is derived from an EMBL/GenBank/DDBJ whole genome shotgun (WGS) entry which is preliminary data.</text>
</comment>
<dbReference type="InterPro" id="IPR033659">
    <property type="entry name" value="Ferrochelatase_N"/>
</dbReference>
<dbReference type="HAMAP" id="MF_00323">
    <property type="entry name" value="Ferrochelatase"/>
    <property type="match status" value="1"/>
</dbReference>
<dbReference type="OrthoDB" id="9809741at2"/>
<feature type="binding site" evidence="7">
    <location>
        <position position="260"/>
    </location>
    <ligand>
        <name>Fe(2+)</name>
        <dbReference type="ChEBI" id="CHEBI:29033"/>
    </ligand>
</feature>
<keyword evidence="7 8" id="KW-0963">Cytoplasm</keyword>
<comment type="subcellular location">
    <subcellularLocation>
        <location evidence="7 8">Cytoplasm</location>
    </subcellularLocation>
</comment>
<dbReference type="NCBIfam" id="TIGR00109">
    <property type="entry name" value="hemH"/>
    <property type="match status" value="1"/>
</dbReference>
<keyword evidence="3 7" id="KW-0350">Heme biosynthesis</keyword>
<dbReference type="CDD" id="cd03411">
    <property type="entry name" value="Ferrochelatase_N"/>
    <property type="match status" value="1"/>
</dbReference>
<dbReference type="Proteomes" id="UP000029733">
    <property type="component" value="Unassembled WGS sequence"/>
</dbReference>
<evidence type="ECO:0000256" key="7">
    <source>
        <dbReference type="HAMAP-Rule" id="MF_00323"/>
    </source>
</evidence>
<evidence type="ECO:0000256" key="4">
    <source>
        <dbReference type="ARBA" id="ARBA00023239"/>
    </source>
</evidence>
<dbReference type="PANTHER" id="PTHR11108:SF1">
    <property type="entry name" value="FERROCHELATASE, MITOCHONDRIAL"/>
    <property type="match status" value="1"/>
</dbReference>
<name>A0A4U8T9G9_9HELI</name>
<dbReference type="InterPro" id="IPR001015">
    <property type="entry name" value="Ferrochelatase"/>
</dbReference>
<evidence type="ECO:0000256" key="5">
    <source>
        <dbReference type="ARBA" id="ARBA00023244"/>
    </source>
</evidence>
<comment type="pathway">
    <text evidence="7 8">Porphyrin-containing compound metabolism; protoheme biosynthesis; protoheme from protoporphyrin-IX: step 1/1.</text>
</comment>
<dbReference type="EMBL" id="JRPR02000004">
    <property type="protein sequence ID" value="TLD96293.1"/>
    <property type="molecule type" value="Genomic_DNA"/>
</dbReference>
<comment type="catalytic activity">
    <reaction evidence="7 8">
        <text>heme b + 2 H(+) = protoporphyrin IX + Fe(2+)</text>
        <dbReference type="Rhea" id="RHEA:22584"/>
        <dbReference type="ChEBI" id="CHEBI:15378"/>
        <dbReference type="ChEBI" id="CHEBI:29033"/>
        <dbReference type="ChEBI" id="CHEBI:57306"/>
        <dbReference type="ChEBI" id="CHEBI:60344"/>
        <dbReference type="EC" id="4.98.1.1"/>
    </reaction>
</comment>
<dbReference type="STRING" id="1677920.LS71_07495"/>
<gene>
    <name evidence="7" type="primary">hemH</name>
    <name evidence="9" type="ORF">LS71_006105</name>
</gene>
<evidence type="ECO:0000256" key="6">
    <source>
        <dbReference type="ARBA" id="ARBA00024536"/>
    </source>
</evidence>
<dbReference type="InterPro" id="IPR033644">
    <property type="entry name" value="Ferrochelatase_C"/>
</dbReference>
<dbReference type="AlphaFoldDB" id="A0A4U8T9G9"/>
<organism evidence="9 10">
    <name type="scientific">Helicobacter jaachi</name>
    <dbReference type="NCBI Taxonomy" id="1677920"/>
    <lineage>
        <taxon>Bacteria</taxon>
        <taxon>Pseudomonadati</taxon>
        <taxon>Campylobacterota</taxon>
        <taxon>Epsilonproteobacteria</taxon>
        <taxon>Campylobacterales</taxon>
        <taxon>Helicobacteraceae</taxon>
        <taxon>Helicobacter</taxon>
    </lineage>
</organism>
<dbReference type="InterPro" id="IPR019772">
    <property type="entry name" value="Ferrochelatase_AS"/>
</dbReference>
<dbReference type="PROSITE" id="PS00534">
    <property type="entry name" value="FERROCHELATASE"/>
    <property type="match status" value="1"/>
</dbReference>
<keyword evidence="5 7" id="KW-0627">Porphyrin biosynthesis</keyword>
<sequence>MGAPNSLFEVEIFLKNMFNDPFILGIKNNFLRKMLASFITNSRLEEAKKNYAQIGGKSPLMTHTVNLVKKLNALDSKRHYTFAMRYTPPFAYDVLDELQKNGTDSIILFSLYPQFSYTTIHSSILDAKDALQKLQFNPTLQEFSSYHTHTDYIECIVKSIKETLGTSNASDFVLLLSSHSLPQSRIDAGDPYQKHCKATAKALESALLAQNICFKEIALCYQSKIGRMKWLEPSTAQSIKKYKNEKIILFPLSFTLDNSETDFELSILYKNLAKQLNVPEYRVCKCFNDSEHFAQSIINIIQGGQSEG</sequence>
<feature type="binding site" evidence="7">
    <location>
        <position position="179"/>
    </location>
    <ligand>
        <name>Fe(2+)</name>
        <dbReference type="ChEBI" id="CHEBI:29033"/>
    </ligand>
</feature>
<accession>A0A4U8T9G9</accession>
<dbReference type="SUPFAM" id="SSF53800">
    <property type="entry name" value="Chelatase"/>
    <property type="match status" value="1"/>
</dbReference>
<evidence type="ECO:0000256" key="8">
    <source>
        <dbReference type="RuleBase" id="RU000607"/>
    </source>
</evidence>
<dbReference type="UniPathway" id="UPA00252">
    <property type="reaction ID" value="UER00325"/>
</dbReference>
<keyword evidence="2 7" id="KW-0408">Iron</keyword>
<comment type="similarity">
    <text evidence="1 7 8">Belongs to the ferrochelatase family.</text>
</comment>
<comment type="catalytic activity">
    <reaction evidence="6">
        <text>Fe-coproporphyrin III + 2 H(+) = coproporphyrin III + Fe(2+)</text>
        <dbReference type="Rhea" id="RHEA:49572"/>
        <dbReference type="ChEBI" id="CHEBI:15378"/>
        <dbReference type="ChEBI" id="CHEBI:29033"/>
        <dbReference type="ChEBI" id="CHEBI:68438"/>
        <dbReference type="ChEBI" id="CHEBI:131725"/>
        <dbReference type="EC" id="4.99.1.9"/>
    </reaction>
    <physiologicalReaction direction="right-to-left" evidence="6">
        <dbReference type="Rhea" id="RHEA:49574"/>
    </physiologicalReaction>
</comment>
<comment type="function">
    <text evidence="7 8">Catalyzes the ferrous insertion into protoporphyrin IX.</text>
</comment>
<evidence type="ECO:0000313" key="10">
    <source>
        <dbReference type="Proteomes" id="UP000029733"/>
    </source>
</evidence>
<dbReference type="GO" id="GO:0046872">
    <property type="term" value="F:metal ion binding"/>
    <property type="evidence" value="ECO:0007669"/>
    <property type="project" value="UniProtKB-KW"/>
</dbReference>
<proteinExistence type="inferred from homology"/>
<dbReference type="Gene3D" id="3.40.50.1400">
    <property type="match status" value="2"/>
</dbReference>
<dbReference type="CDD" id="cd00419">
    <property type="entry name" value="Ferrochelatase_C"/>
    <property type="match status" value="1"/>
</dbReference>
<keyword evidence="4 7" id="KW-0456">Lyase</keyword>
<dbReference type="PANTHER" id="PTHR11108">
    <property type="entry name" value="FERROCHELATASE"/>
    <property type="match status" value="1"/>
</dbReference>
<evidence type="ECO:0000256" key="2">
    <source>
        <dbReference type="ARBA" id="ARBA00023004"/>
    </source>
</evidence>
<dbReference type="EC" id="4.98.1.1" evidence="7 8"/>
<dbReference type="GO" id="GO:0006783">
    <property type="term" value="P:heme biosynthetic process"/>
    <property type="evidence" value="ECO:0007669"/>
    <property type="project" value="UniProtKB-UniRule"/>
</dbReference>
<dbReference type="GO" id="GO:0004325">
    <property type="term" value="F:ferrochelatase activity"/>
    <property type="evidence" value="ECO:0007669"/>
    <property type="project" value="UniProtKB-UniRule"/>
</dbReference>
<dbReference type="GO" id="GO:0005737">
    <property type="term" value="C:cytoplasm"/>
    <property type="evidence" value="ECO:0007669"/>
    <property type="project" value="UniProtKB-SubCell"/>
</dbReference>
<evidence type="ECO:0000256" key="3">
    <source>
        <dbReference type="ARBA" id="ARBA00023133"/>
    </source>
</evidence>
<reference evidence="9 10" key="1">
    <citation type="journal article" date="2014" name="Genome Announc.">
        <title>Draft genome sequences of eight enterohepatic helicobacter species isolated from both laboratory and wild rodents.</title>
        <authorList>
            <person name="Sheh A."/>
            <person name="Shen Z."/>
            <person name="Fox J.G."/>
        </authorList>
    </citation>
    <scope>NUCLEOTIDE SEQUENCE [LARGE SCALE GENOMIC DNA]</scope>
    <source>
        <strain evidence="9 10">MIT 09-6949</strain>
    </source>
</reference>
<keyword evidence="7" id="KW-0479">Metal-binding</keyword>
<protein>
    <recommendedName>
        <fullName evidence="7 8">Ferrochelatase</fullName>
        <ecNumber evidence="7 8">4.98.1.1</ecNumber>
    </recommendedName>
    <alternativeName>
        <fullName evidence="7">Heme synthase</fullName>
    </alternativeName>
    <alternativeName>
        <fullName evidence="7">Protoheme ferro-lyase</fullName>
    </alternativeName>
</protein>
<evidence type="ECO:0000313" key="9">
    <source>
        <dbReference type="EMBL" id="TLD96293.1"/>
    </source>
</evidence>
<dbReference type="Pfam" id="PF00762">
    <property type="entry name" value="Ferrochelatase"/>
    <property type="match status" value="1"/>
</dbReference>
<keyword evidence="10" id="KW-1185">Reference proteome</keyword>
<evidence type="ECO:0000256" key="1">
    <source>
        <dbReference type="ARBA" id="ARBA00007718"/>
    </source>
</evidence>